<evidence type="ECO:0000313" key="5">
    <source>
        <dbReference type="Proteomes" id="UP000242188"/>
    </source>
</evidence>
<evidence type="ECO:0008006" key="6">
    <source>
        <dbReference type="Google" id="ProtNLM"/>
    </source>
</evidence>
<accession>A0A210PGJ9</accession>
<protein>
    <recommendedName>
        <fullName evidence="6">Protein NO VEIN C-terminal domain-containing protein</fullName>
    </recommendedName>
</protein>
<reference evidence="4 5" key="1">
    <citation type="journal article" date="2017" name="Nat. Ecol. Evol.">
        <title>Scallop genome provides insights into evolution of bilaterian karyotype and development.</title>
        <authorList>
            <person name="Wang S."/>
            <person name="Zhang J."/>
            <person name="Jiao W."/>
            <person name="Li J."/>
            <person name="Xun X."/>
            <person name="Sun Y."/>
            <person name="Guo X."/>
            <person name="Huan P."/>
            <person name="Dong B."/>
            <person name="Zhang L."/>
            <person name="Hu X."/>
            <person name="Sun X."/>
            <person name="Wang J."/>
            <person name="Zhao C."/>
            <person name="Wang Y."/>
            <person name="Wang D."/>
            <person name="Huang X."/>
            <person name="Wang R."/>
            <person name="Lv J."/>
            <person name="Li Y."/>
            <person name="Zhang Z."/>
            <person name="Liu B."/>
            <person name="Lu W."/>
            <person name="Hui Y."/>
            <person name="Liang J."/>
            <person name="Zhou Z."/>
            <person name="Hou R."/>
            <person name="Li X."/>
            <person name="Liu Y."/>
            <person name="Li H."/>
            <person name="Ning X."/>
            <person name="Lin Y."/>
            <person name="Zhao L."/>
            <person name="Xing Q."/>
            <person name="Dou J."/>
            <person name="Li Y."/>
            <person name="Mao J."/>
            <person name="Guo H."/>
            <person name="Dou H."/>
            <person name="Li T."/>
            <person name="Mu C."/>
            <person name="Jiang W."/>
            <person name="Fu Q."/>
            <person name="Fu X."/>
            <person name="Miao Y."/>
            <person name="Liu J."/>
            <person name="Yu Q."/>
            <person name="Li R."/>
            <person name="Liao H."/>
            <person name="Li X."/>
            <person name="Kong Y."/>
            <person name="Jiang Z."/>
            <person name="Chourrout D."/>
            <person name="Li R."/>
            <person name="Bao Z."/>
        </authorList>
    </citation>
    <scope>NUCLEOTIDE SEQUENCE [LARGE SCALE GENOMIC DNA]</scope>
    <source>
        <strain evidence="4 5">PY_sf001</strain>
    </source>
</reference>
<dbReference type="InterPro" id="IPR058210">
    <property type="entry name" value="SACS/Nov_dom"/>
</dbReference>
<feature type="domain" description="Sacsin/Nov" evidence="3">
    <location>
        <begin position="1359"/>
        <end position="1462"/>
    </location>
</feature>
<dbReference type="PANTHER" id="PTHR32387">
    <property type="entry name" value="WU:FJ29H11"/>
    <property type="match status" value="1"/>
</dbReference>
<feature type="compositionally biased region" description="Polar residues" evidence="1">
    <location>
        <begin position="204"/>
        <end position="216"/>
    </location>
</feature>
<feature type="region of interest" description="Disordered" evidence="1">
    <location>
        <begin position="2677"/>
        <end position="2884"/>
    </location>
</feature>
<dbReference type="Proteomes" id="UP000242188">
    <property type="component" value="Unassembled WGS sequence"/>
</dbReference>
<feature type="compositionally biased region" description="Acidic residues" evidence="1">
    <location>
        <begin position="1253"/>
        <end position="1271"/>
    </location>
</feature>
<dbReference type="OrthoDB" id="1262810at2759"/>
<name>A0A210PGJ9_MIZYE</name>
<sequence>MLNKEKFVERRLAIKRKLYNLLRSEAPQGVLKHEVWNVLARSSGQQVAAHFYGVSKMHGLLAKFEDMVCETEHDGKKYLQLVKGYAPSDAESSSDEDSSDSEVQIDQVSSSRPTNQMLQPGRVAGSHPGTGNILPMPVQGFGDCLLPLGPYVRQPLVFVQSVRPIQQGFQVPEPPQHKTSQHSIPKHGTDQNMDLDEKDFPSLVSPTSQKKNPSSMDSRKELLKKNLISLLKNFPQGIKKTEIWRVYKTYYHNQPGAKDYGVTKLTHVLTEFPEIVEYEKDEIPFLKLKDQAPMPTFGLSWGQGVQSHTLSQLRRERSSSTSSVESMASSSSSVQGTTQGGKHKRFRSPGREVIDLTDASQSSKNTGPFIDLTKEQADLYSKNFISCSPSERSVSMSPQQLVQPASIPVQPQRPQVMPAGPHPGGRVIDLTETSVAPISRREFEEREIKVTAIRGYDGRRQPPRDILENAARECIEILAEANQYVSLHRVEDLIKRRFNTNNINSLGIRYLENINCINEFNRSIAKVNAYIQAFVKTRSICTLYELNQCLLEYAPDKEDFASFKFGPLQRMPEVYRLFKFPTDLADIPEITSMDVLEQLRSFMTKHNKWTERLVMEEFMDHLVEAYAADNAYMLGVRLRSLPLAAMVLKKAQRDASSSRRAIHEGFKEELRQQIQQAFQKFRASILQPSGDSSLQVRQHYLLLRPETAVMEIFQKFQLITHLEQPFSKVEKRQFAQFQKAVSDFLLVVNQDTLGAKLFHLALCVSNTVLEEAACELLAPSTENQDQGDTKQDQEQKQPPKKEVVIESLKKYLERCLGHGSLKLSHMDMIEEKLADDFKFPSFVAMGLGRFLEFVTKEAKSFLDECGGMTIGMGVSGGDSDSVYRAQKSEVLEFMHQCRQCGLEQNEDLVKAICQQFSVREPKQLGYGNIGRLRTESERPGKHQSKEHTVVYESALGCNYSMTPRGQVGILGHQARETALACLHNCPLLEDLADWSQWALVFEPEHGKLKDFLQKYGGSHISNIDDGKRLMTTDVLAIETNPGKFLKLTSQTSPDVFERSLMDRNVTGVCGHLMSMVVMNRGLDNTPLALLTNHLKTALFTMQGAESSHTLPGAPPMGRSADAAVVFVLACLMKLPIRSCVTLADKVFLDPLGHVVGSTKSKSLLLGACQSVYERNRLQVLGCLLGIDEWTRQIQAKCSLPIDAIENIPTDEAQEFFGTTDQVEEDSDESDEESDDASSILSSDDEEKDKIDKESDDVVVIDEVEVVGEDTLDSQNTDSAADVTEKSEEIEGEEDHINKEEEENLTEEEKQERHCQKIIDSIRRDEFGVGVELNEDGQRLMQVHQERLGRSLDRLSKDLYSKDTHFVLELVQNADDNTYPDMMTEDVCPSVKFITRQDSVIVLNNECGFEEKNVRALCDVGKSTKGKHTFGYIGQKGIGFKSVFRVTNRPEVHSNGYHICFDAKSGPMGFILPHWNPDTWEDGNDWTTKIVLPLKEEMGSYSRSLAARFDDIHPSLLLFLHRLRKITVLNIVDNSTQVMHRRDLGESVVEIQHNEGTDRFLVIKKSLDASKISLQAKSGVEVDSTEIAMAFPLKTKGNRGFSLTAQPRQPVFAFLPLRSYGFRFIVQGDFDVPSSREDVDRDSPWNQWIRNELHTLFIEALDLFKSHKEFSTLEAITSFLQFVPMEDEILDFFRPVASQILAKLKAKACVPTQPNSKGMITWKMPSQTVIIRDSLICELITPEMLQKHLNLYYVHRDLAESLNTTLTQCLGIECLTTDHLIQIGKALILDRSQQPEDFNNQILITAKWLACVYRSLDEFHDNQTILETLSALKIIPLATYQFVALTDKTIFFPLTEDKKTLHRGDPMMVLQTDLNTIHPLLLATPDSEVNSQVEKLLNKLSVKRLMPKDVITHHILPVLSSDQWQTKQRETLISYLVYIKECHEQQNSIVDLENLSTVARLVTNQGVKNPRDDPLHFTTLYGNSINLQASFPGYDWILLDSVYLNNCKSNPDKQRWHSFLSKLGVTNFLCVRSEKVQIDNTLISSSPWAPMKEIWGDLQEGTYIQDWCCRELECIVSDNKSPTSYEVQMKMLFQLLDHAWDNQYATYVSAQLCTADGRPIKDTDSSLSILLRTNSWLPALKKELIVDGVGSVRASTNVTMLAPSDIYLRLPQIEKHLSHTVRYLDAIPSNQSSFCQFLRLKTSVDIEEVKKSLINWGARSDEVEPVVFCTSLQHIKTVYRYLLDHLPPKKTQDLLMENPVIFVPVTTFTNYNPSSSTDVAGKMMNREEVWWTDSTGLIEKHRELLEEYHSDLAKKRTLTQLYHDSDIKEFFLRVGKIVYQPSMTEYAELLVLMTSMMPAVDKTKLRDVLQLYSTIGSRLQDPNSDASQANDQDTITKRQILEGEKRELLGRLKGQKILATKKGQWISMEQNPMISDKRELEKMFSEKADVHFLDLEDPKTKDKRGRQSKPHDEEAMHVFLKLCNVCSLSESVETSEITPDFQECPKLQYYVHQAVPQIQVFIYNRYPNIYQQQTDDAIATTLPKMRFIQVSRLEVRYSLRSQPEIFHIRPEKCLSEGSTFYFHKEFLTSYQDINREISKYFSRKDEKCSRDLRTFLNSMMPILTGQSDGDLNEICEDNGVTEYLPEGEEPWCVPPPIRPVPEPQPQAVTEYAAIEVNDGRPQTEGEPRLTAWPPASDTNLADQQGRKRIPREEGSTGSNIWPPPKVPDYLRSVRELPSGVRVTDEEENSENKPERAEKSEGEQRPRDGASESGSVRQYTRQDSTGESGKTDGMKRKRADDSQSEAGETKRPYSSGEVSEPSSDNQGVQRSTSVQSEGRGDKSSSQFRGGEGRSEDKEPGAVTSNKRRHPDDGSPPPSNKKSVMGGHFGDPAWTTVSSEYVYDELDIRKDLKLPESIVTDSGAGTEEIGQWGETLVYYYLLQMKEISSDIIQVTWKNEHKETGLPYDFEMHVATETGISVIYIEVKSTLSDKKEVFEISAPQIMFAQEQKEDFCIYRVFNAGDTEKVRLVRIHNLALCMDQKQVRLCMVI</sequence>
<dbReference type="Gene3D" id="3.30.565.10">
    <property type="entry name" value="Histidine kinase-like ATPase, C-terminal domain"/>
    <property type="match status" value="1"/>
</dbReference>
<feature type="compositionally biased region" description="Basic and acidic residues" evidence="1">
    <location>
        <begin position="2748"/>
        <end position="2768"/>
    </location>
</feature>
<proteinExistence type="predicted"/>
<dbReference type="Gene3D" id="3.30.420.610">
    <property type="entry name" value="LOTUS domain-like"/>
    <property type="match status" value="1"/>
</dbReference>
<keyword evidence="5" id="KW-1185">Reference proteome</keyword>
<dbReference type="Pfam" id="PF13020">
    <property type="entry name" value="NOV_C"/>
    <property type="match status" value="1"/>
</dbReference>
<evidence type="ECO:0000313" key="4">
    <source>
        <dbReference type="EMBL" id="OWF35622.1"/>
    </source>
</evidence>
<feature type="compositionally biased region" description="Basic and acidic residues" evidence="1">
    <location>
        <begin position="787"/>
        <end position="801"/>
    </location>
</feature>
<dbReference type="InterPro" id="IPR036890">
    <property type="entry name" value="HATPase_C_sf"/>
</dbReference>
<feature type="compositionally biased region" description="Basic and acidic residues" evidence="1">
    <location>
        <begin position="2787"/>
        <end position="2809"/>
    </location>
</feature>
<feature type="domain" description="Protein NO VEIN C-terminal" evidence="2">
    <location>
        <begin position="2934"/>
        <end position="3027"/>
    </location>
</feature>
<feature type="region of interest" description="Disordered" evidence="1">
    <location>
        <begin position="88"/>
        <end position="131"/>
    </location>
</feature>
<dbReference type="InterPro" id="IPR041966">
    <property type="entry name" value="LOTUS-like"/>
</dbReference>
<evidence type="ECO:0000259" key="2">
    <source>
        <dbReference type="Pfam" id="PF13020"/>
    </source>
</evidence>
<feature type="compositionally biased region" description="Basic and acidic residues" evidence="1">
    <location>
        <begin position="2848"/>
        <end position="2857"/>
    </location>
</feature>
<comment type="caution">
    <text evidence="4">The sequence shown here is derived from an EMBL/GenBank/DDBJ whole genome shotgun (WGS) entry which is preliminary data.</text>
</comment>
<evidence type="ECO:0000259" key="3">
    <source>
        <dbReference type="Pfam" id="PF25794"/>
    </source>
</evidence>
<feature type="region of interest" description="Disordered" evidence="1">
    <location>
        <begin position="169"/>
        <end position="218"/>
    </location>
</feature>
<gene>
    <name evidence="4" type="ORF">KP79_PYT13853</name>
</gene>
<feature type="compositionally biased region" description="Low complexity" evidence="1">
    <location>
        <begin position="101"/>
        <end position="111"/>
    </location>
</feature>
<feature type="compositionally biased region" description="Acidic residues" evidence="1">
    <location>
        <begin position="1221"/>
        <end position="1235"/>
    </location>
</feature>
<dbReference type="EMBL" id="NEDP02076717">
    <property type="protein sequence ID" value="OWF35622.1"/>
    <property type="molecule type" value="Genomic_DNA"/>
</dbReference>
<dbReference type="InterPro" id="IPR024975">
    <property type="entry name" value="NOV_C"/>
</dbReference>
<dbReference type="InterPro" id="IPR052957">
    <property type="entry name" value="Auxin_embryo_med"/>
</dbReference>
<feature type="compositionally biased region" description="Basic and acidic residues" evidence="1">
    <location>
        <begin position="2677"/>
        <end position="2686"/>
    </location>
</feature>
<dbReference type="NCBIfam" id="NF047352">
    <property type="entry name" value="P_loop_sacsin"/>
    <property type="match status" value="1"/>
</dbReference>
<feature type="compositionally biased region" description="Polar residues" evidence="1">
    <location>
        <begin position="2770"/>
        <end position="2786"/>
    </location>
</feature>
<dbReference type="PANTHER" id="PTHR32387:SF0">
    <property type="entry name" value="PROTEIN NO VEIN"/>
    <property type="match status" value="1"/>
</dbReference>
<feature type="compositionally biased region" description="Polar residues" evidence="1">
    <location>
        <begin position="2814"/>
        <end position="2834"/>
    </location>
</feature>
<feature type="region of interest" description="Disordered" evidence="1">
    <location>
        <begin position="780"/>
        <end position="801"/>
    </location>
</feature>
<feature type="region of interest" description="Disordered" evidence="1">
    <location>
        <begin position="308"/>
        <end position="352"/>
    </location>
</feature>
<feature type="region of interest" description="Disordered" evidence="1">
    <location>
        <begin position="1219"/>
        <end position="1311"/>
    </location>
</feature>
<feature type="compositionally biased region" description="Basic and acidic residues" evidence="1">
    <location>
        <begin position="1282"/>
        <end position="1298"/>
    </location>
</feature>
<organism evidence="4 5">
    <name type="scientific">Mizuhopecten yessoensis</name>
    <name type="common">Japanese scallop</name>
    <name type="synonym">Patinopecten yessoensis</name>
    <dbReference type="NCBI Taxonomy" id="6573"/>
    <lineage>
        <taxon>Eukaryota</taxon>
        <taxon>Metazoa</taxon>
        <taxon>Spiralia</taxon>
        <taxon>Lophotrochozoa</taxon>
        <taxon>Mollusca</taxon>
        <taxon>Bivalvia</taxon>
        <taxon>Autobranchia</taxon>
        <taxon>Pteriomorphia</taxon>
        <taxon>Pectinida</taxon>
        <taxon>Pectinoidea</taxon>
        <taxon>Pectinidae</taxon>
        <taxon>Mizuhopecten</taxon>
    </lineage>
</organism>
<feature type="compositionally biased region" description="Low complexity" evidence="1">
    <location>
        <begin position="319"/>
        <end position="333"/>
    </location>
</feature>
<dbReference type="Pfam" id="PF25794">
    <property type="entry name" value="SACS"/>
    <property type="match status" value="1"/>
</dbReference>
<evidence type="ECO:0000256" key="1">
    <source>
        <dbReference type="SAM" id="MobiDB-lite"/>
    </source>
</evidence>
<dbReference type="SUPFAM" id="SSF55874">
    <property type="entry name" value="ATPase domain of HSP90 chaperone/DNA topoisomerase II/histidine kinase"/>
    <property type="match status" value="1"/>
</dbReference>